<dbReference type="HOGENOM" id="CLU_018816_6_3_5"/>
<keyword evidence="7" id="KW-1185">Reference proteome</keyword>
<comment type="subcellular location">
    <subcellularLocation>
        <location evidence="1">Cell envelope</location>
    </subcellularLocation>
</comment>
<dbReference type="SUPFAM" id="SSF111369">
    <property type="entry name" value="HlyD-like secretion proteins"/>
    <property type="match status" value="2"/>
</dbReference>
<protein>
    <submittedName>
        <fullName evidence="6">Secretion protein HlyD family protein</fullName>
    </submittedName>
</protein>
<sequence length="360" mass="38904" precursor="true">MSADETYTRPKRRIFLKLSLFALIAAGAGAFGAVNISHSDLLGAKSGDDTLKSEQAVTRVEWLAAAPGRIEPKSGTVRVGSALLGRIAEVAVKQNDKVEEGELLIRLDDDEARARLQAAETEVASRKRERDAQPLDKARDELREAEDNVFATERELTNARFELEYELQARREGNGTDQRVVHARDGLAKAKDKLQDERSAYAKAQAKSNIPAPNRLESALQAARSDVAVAEALLEKTRILAPVSGTVLQLPAKAGEMVAPSPDQTLAVLGDMSVVRLKAEVDEIDVSKIKVGGKVVVKSNAYPGKEFEGTVAELAPSLTSPQFALRGARRPVDVEVLPVTIDLQGNPPLLPGMRADAFFK</sequence>
<feature type="compositionally biased region" description="Basic and acidic residues" evidence="3">
    <location>
        <begin position="123"/>
        <end position="139"/>
    </location>
</feature>
<dbReference type="InterPro" id="IPR058636">
    <property type="entry name" value="Beta-barrel_YknX"/>
</dbReference>
<feature type="domain" description="Multidrug resistance protein MdtA-like barrel-sandwich hybrid" evidence="4">
    <location>
        <begin position="76"/>
        <end position="263"/>
    </location>
</feature>
<dbReference type="EMBL" id="CP002083">
    <property type="protein sequence ID" value="ADJ23764.1"/>
    <property type="molecule type" value="Genomic_DNA"/>
</dbReference>
<dbReference type="OrthoDB" id="7422354at2"/>
<reference evidence="7" key="1">
    <citation type="journal article" date="2011" name="J. Bacteriol.">
        <title>Genome sequences of eight morphologically diverse alphaproteobacteria.</title>
        <authorList>
            <consortium name="US DOE Joint Genome Institute"/>
            <person name="Brown P.J."/>
            <person name="Kysela D.T."/>
            <person name="Buechlein A."/>
            <person name="Hemmerich C."/>
            <person name="Brun Y.V."/>
        </authorList>
    </citation>
    <scope>NUCLEOTIDE SEQUENCE [LARGE SCALE GENOMIC DNA]</scope>
    <source>
        <strain evidence="7">ATCC 51888 / DSM 1869 / NCIB 11706 / TK 0415</strain>
    </source>
</reference>
<feature type="region of interest" description="Disordered" evidence="3">
    <location>
        <begin position="118"/>
        <end position="139"/>
    </location>
</feature>
<evidence type="ECO:0000313" key="7">
    <source>
        <dbReference type="Proteomes" id="UP000002033"/>
    </source>
</evidence>
<dbReference type="Proteomes" id="UP000002033">
    <property type="component" value="Chromosome"/>
</dbReference>
<dbReference type="Gene3D" id="2.40.30.170">
    <property type="match status" value="1"/>
</dbReference>
<name>D8JPN0_HYPDA</name>
<dbReference type="RefSeq" id="WP_013215923.1">
    <property type="nucleotide sequence ID" value="NC_014313.1"/>
</dbReference>
<dbReference type="eggNOG" id="COG1566">
    <property type="taxonomic scope" value="Bacteria"/>
</dbReference>
<dbReference type="PANTHER" id="PTHR32347">
    <property type="entry name" value="EFFLUX SYSTEM COMPONENT YKNX-RELATED"/>
    <property type="match status" value="1"/>
</dbReference>
<dbReference type="Pfam" id="PF25917">
    <property type="entry name" value="BSH_RND"/>
    <property type="match status" value="1"/>
</dbReference>
<evidence type="ECO:0000256" key="3">
    <source>
        <dbReference type="SAM" id="MobiDB-lite"/>
    </source>
</evidence>
<feature type="domain" description="YknX-like beta-barrel" evidence="5">
    <location>
        <begin position="277"/>
        <end position="353"/>
    </location>
</feature>
<evidence type="ECO:0000256" key="2">
    <source>
        <dbReference type="ARBA" id="ARBA00023054"/>
    </source>
</evidence>
<evidence type="ECO:0000313" key="6">
    <source>
        <dbReference type="EMBL" id="ADJ23764.1"/>
    </source>
</evidence>
<organism evidence="6 7">
    <name type="scientific">Hyphomicrobium denitrificans (strain ATCC 51888 / DSM 1869 / NCIMB 11706 / TK 0415)</name>
    <dbReference type="NCBI Taxonomy" id="582899"/>
    <lineage>
        <taxon>Bacteria</taxon>
        <taxon>Pseudomonadati</taxon>
        <taxon>Pseudomonadota</taxon>
        <taxon>Alphaproteobacteria</taxon>
        <taxon>Hyphomicrobiales</taxon>
        <taxon>Hyphomicrobiaceae</taxon>
        <taxon>Hyphomicrobium</taxon>
    </lineage>
</organism>
<dbReference type="Gene3D" id="2.40.50.100">
    <property type="match status" value="1"/>
</dbReference>
<dbReference type="STRING" id="582899.Hden_1963"/>
<accession>D8JPN0</accession>
<keyword evidence="2" id="KW-0175">Coiled coil</keyword>
<dbReference type="Pfam" id="PF25990">
    <property type="entry name" value="Beta-barrel_YknX"/>
    <property type="match status" value="1"/>
</dbReference>
<dbReference type="InterPro" id="IPR058625">
    <property type="entry name" value="MdtA-like_BSH"/>
</dbReference>
<dbReference type="AlphaFoldDB" id="D8JPN0"/>
<evidence type="ECO:0000256" key="1">
    <source>
        <dbReference type="ARBA" id="ARBA00004196"/>
    </source>
</evidence>
<dbReference type="GO" id="GO:0030313">
    <property type="term" value="C:cell envelope"/>
    <property type="evidence" value="ECO:0007669"/>
    <property type="project" value="UniProtKB-SubCell"/>
</dbReference>
<dbReference type="InterPro" id="IPR050465">
    <property type="entry name" value="UPF0194_transport"/>
</dbReference>
<evidence type="ECO:0000259" key="4">
    <source>
        <dbReference type="Pfam" id="PF25917"/>
    </source>
</evidence>
<proteinExistence type="predicted"/>
<dbReference type="KEGG" id="hdn:Hden_1963"/>
<evidence type="ECO:0000259" key="5">
    <source>
        <dbReference type="Pfam" id="PF25990"/>
    </source>
</evidence>
<gene>
    <name evidence="6" type="ordered locus">Hden_1963</name>
</gene>